<dbReference type="InterPro" id="IPR027417">
    <property type="entry name" value="P-loop_NTPase"/>
</dbReference>
<sequence length="493" mass="55237">MYIAPKINLINIQGQRQLSTTLNNLIPSLSNNGNNLLLNSLSRNLRNNDGELNINIKRFYNTAPSKKNKIVPKPVLPRENIGIFGCMNAGKSTLMNLLTQQATSIVDDKPGTTADVKVALMEIHNIGPCKLFDTAGYDEEGKLGKKKLEKTRNIVKESDVVIIVIDKEAGTNEVNEAEVIELAKKRHKKVIVIQNVRDNSPIEVSTYKGLPSLQINLNNKTSFAKVIEFIQTYGIQKKKNNIPLLPQHVLGSDKTVFLNIPMDAETPGGRLLRPQSKCQEFCLSHYTSTFAYRMDLVKGRSKDTKVSDAEKKRFQDAISKVKPSIVITDSQAMDLVGKWVTPDKFPDVQLTTFSIMMINQMTDGQLPRFIQGLEKLKSLKPNSKILISEACNHNRLTDICEDIGTKQIPDKLRKSFGNSIVIDHAFGREFPNEKLKEYSLVVHCGGCMIDKQKICARLDDCIENNVPITNYGLLLTYLNSPKALKRVTKPFVN</sequence>
<dbReference type="PANTHER" id="PTHR42714">
    <property type="entry name" value="TRNA MODIFICATION GTPASE GTPBP3"/>
    <property type="match status" value="1"/>
</dbReference>
<keyword evidence="5" id="KW-1185">Reference proteome</keyword>
<dbReference type="PRINTS" id="PR00326">
    <property type="entry name" value="GTP1OBG"/>
</dbReference>
<feature type="domain" description="G" evidence="1">
    <location>
        <begin position="81"/>
        <end position="195"/>
    </location>
</feature>
<name>A0A1Y1X6D1_9FUNG</name>
<dbReference type="OrthoDB" id="2124722at2759"/>
<feature type="domain" description="Hydrogen maturase F dimerization" evidence="2">
    <location>
        <begin position="249"/>
        <end position="357"/>
    </location>
</feature>
<dbReference type="Pfam" id="PF18133">
    <property type="entry name" value="HydF_tetramer"/>
    <property type="match status" value="1"/>
</dbReference>
<dbReference type="GO" id="GO:0030488">
    <property type="term" value="P:tRNA methylation"/>
    <property type="evidence" value="ECO:0007669"/>
    <property type="project" value="TreeGrafter"/>
</dbReference>
<keyword evidence="4" id="KW-0378">Hydrolase</keyword>
<dbReference type="NCBIfam" id="TIGR00231">
    <property type="entry name" value="small_GTP"/>
    <property type="match status" value="1"/>
</dbReference>
<gene>
    <name evidence="4" type="ORF">BCR32DRAFT_293385</name>
</gene>
<reference evidence="4 5" key="2">
    <citation type="submission" date="2016-08" db="EMBL/GenBank/DDBJ databases">
        <title>Pervasive Adenine N6-methylation of Active Genes in Fungi.</title>
        <authorList>
            <consortium name="DOE Joint Genome Institute"/>
            <person name="Mondo S.J."/>
            <person name="Dannebaum R.O."/>
            <person name="Kuo R.C."/>
            <person name="Labutti K."/>
            <person name="Haridas S."/>
            <person name="Kuo A."/>
            <person name="Salamov A."/>
            <person name="Ahrendt S.R."/>
            <person name="Lipzen A."/>
            <person name="Sullivan W."/>
            <person name="Andreopoulos W.B."/>
            <person name="Clum A."/>
            <person name="Lindquist E."/>
            <person name="Daum C."/>
            <person name="Ramamoorthy G.K."/>
            <person name="Gryganskyi A."/>
            <person name="Culley D."/>
            <person name="Magnuson J.K."/>
            <person name="James T.Y."/>
            <person name="O'Malley M.A."/>
            <person name="Stajich J.E."/>
            <person name="Spatafora J.W."/>
            <person name="Visel A."/>
            <person name="Grigoriev I.V."/>
        </authorList>
    </citation>
    <scope>NUCLEOTIDE SEQUENCE [LARGE SCALE GENOMIC DNA]</scope>
    <source>
        <strain evidence="4 5">S4</strain>
    </source>
</reference>
<dbReference type="STRING" id="1754192.A0A1Y1X6D1"/>
<accession>A0A1Y1X6D1</accession>
<dbReference type="AlphaFoldDB" id="A0A1Y1X6D1"/>
<dbReference type="GO" id="GO:0005737">
    <property type="term" value="C:cytoplasm"/>
    <property type="evidence" value="ECO:0007669"/>
    <property type="project" value="TreeGrafter"/>
</dbReference>
<reference evidence="4 5" key="1">
    <citation type="submission" date="2016-08" db="EMBL/GenBank/DDBJ databases">
        <title>A Parts List for Fungal Cellulosomes Revealed by Comparative Genomics.</title>
        <authorList>
            <consortium name="DOE Joint Genome Institute"/>
            <person name="Haitjema C.H."/>
            <person name="Gilmore S.P."/>
            <person name="Henske J.K."/>
            <person name="Solomon K.V."/>
            <person name="De Groot R."/>
            <person name="Kuo A."/>
            <person name="Mondo S.J."/>
            <person name="Salamov A.A."/>
            <person name="Labutti K."/>
            <person name="Zhao Z."/>
            <person name="Chiniquy J."/>
            <person name="Barry K."/>
            <person name="Brewer H.M."/>
            <person name="Purvine S.O."/>
            <person name="Wright A.T."/>
            <person name="Boxma B."/>
            <person name="Van Alen T."/>
            <person name="Hackstein J.H."/>
            <person name="Baker S.E."/>
            <person name="Grigoriev I.V."/>
            <person name="O'Malley M.A."/>
        </authorList>
    </citation>
    <scope>NUCLEOTIDE SEQUENCE [LARGE SCALE GENOMIC DNA]</scope>
    <source>
        <strain evidence="4 5">S4</strain>
    </source>
</reference>
<dbReference type="Gene3D" id="3.40.50.300">
    <property type="entry name" value="P-loop containing nucleotide triphosphate hydrolases"/>
    <property type="match status" value="1"/>
</dbReference>
<dbReference type="Pfam" id="PF18128">
    <property type="entry name" value="HydF_dimer"/>
    <property type="match status" value="1"/>
</dbReference>
<evidence type="ECO:0000313" key="5">
    <source>
        <dbReference type="Proteomes" id="UP000193944"/>
    </source>
</evidence>
<evidence type="ECO:0000259" key="1">
    <source>
        <dbReference type="Pfam" id="PF01926"/>
    </source>
</evidence>
<dbReference type="Pfam" id="PF01926">
    <property type="entry name" value="MMR_HSR1"/>
    <property type="match status" value="1"/>
</dbReference>
<dbReference type="InterPro" id="IPR005225">
    <property type="entry name" value="Small_GTP-bd"/>
</dbReference>
<dbReference type="GO" id="GO:0016787">
    <property type="term" value="F:hydrolase activity"/>
    <property type="evidence" value="ECO:0007669"/>
    <property type="project" value="UniProtKB-KW"/>
</dbReference>
<protein>
    <submittedName>
        <fullName evidence="4">p-loop containing nucleoside triphosphate hydrolase protein</fullName>
    </submittedName>
</protein>
<dbReference type="EMBL" id="MCFG01000123">
    <property type="protein sequence ID" value="ORX81238.1"/>
    <property type="molecule type" value="Genomic_DNA"/>
</dbReference>
<dbReference type="PANTHER" id="PTHR42714:SF6">
    <property type="entry name" value="TRANSLATION INITIATION FACTOR IF-2"/>
    <property type="match status" value="1"/>
</dbReference>
<comment type="caution">
    <text evidence="4">The sequence shown here is derived from an EMBL/GenBank/DDBJ whole genome shotgun (WGS) entry which is preliminary data.</text>
</comment>
<dbReference type="SUPFAM" id="SSF52540">
    <property type="entry name" value="P-loop containing nucleoside triphosphate hydrolases"/>
    <property type="match status" value="1"/>
</dbReference>
<evidence type="ECO:0000259" key="2">
    <source>
        <dbReference type="Pfam" id="PF18128"/>
    </source>
</evidence>
<dbReference type="GO" id="GO:0002098">
    <property type="term" value="P:tRNA wobble uridine modification"/>
    <property type="evidence" value="ECO:0007669"/>
    <property type="project" value="TreeGrafter"/>
</dbReference>
<proteinExistence type="predicted"/>
<organism evidence="4 5">
    <name type="scientific">Anaeromyces robustus</name>
    <dbReference type="NCBI Taxonomy" id="1754192"/>
    <lineage>
        <taxon>Eukaryota</taxon>
        <taxon>Fungi</taxon>
        <taxon>Fungi incertae sedis</taxon>
        <taxon>Chytridiomycota</taxon>
        <taxon>Chytridiomycota incertae sedis</taxon>
        <taxon>Neocallimastigomycetes</taxon>
        <taxon>Neocallimastigales</taxon>
        <taxon>Neocallimastigaceae</taxon>
        <taxon>Anaeromyces</taxon>
    </lineage>
</organism>
<dbReference type="GO" id="GO:0005525">
    <property type="term" value="F:GTP binding"/>
    <property type="evidence" value="ECO:0007669"/>
    <property type="project" value="InterPro"/>
</dbReference>
<dbReference type="Gene3D" id="3.40.50.11420">
    <property type="match status" value="1"/>
</dbReference>
<dbReference type="InterPro" id="IPR006073">
    <property type="entry name" value="GTP-bd"/>
</dbReference>
<dbReference type="InterPro" id="IPR041606">
    <property type="entry name" value="HydF_dimer"/>
</dbReference>
<dbReference type="Proteomes" id="UP000193944">
    <property type="component" value="Unassembled WGS sequence"/>
</dbReference>
<evidence type="ECO:0000313" key="4">
    <source>
        <dbReference type="EMBL" id="ORX81238.1"/>
    </source>
</evidence>
<dbReference type="InterPro" id="IPR040644">
    <property type="entry name" value="HydF_tetramer"/>
</dbReference>
<feature type="domain" description="Hydrogen maturase F tetramerization" evidence="3">
    <location>
        <begin position="368"/>
        <end position="490"/>
    </location>
</feature>
<dbReference type="Gene3D" id="3.40.50.11410">
    <property type="match status" value="1"/>
</dbReference>
<evidence type="ECO:0000259" key="3">
    <source>
        <dbReference type="Pfam" id="PF18133"/>
    </source>
</evidence>